<evidence type="ECO:0000313" key="4">
    <source>
        <dbReference type="Proteomes" id="UP000616769"/>
    </source>
</evidence>
<dbReference type="GO" id="GO:0005634">
    <property type="term" value="C:nucleus"/>
    <property type="evidence" value="ECO:0007669"/>
    <property type="project" value="UniProtKB-SubCell"/>
</dbReference>
<dbReference type="PRINTS" id="PR00053">
    <property type="entry name" value="FORKHEAD"/>
</dbReference>
<evidence type="ECO:0000256" key="2">
    <source>
        <dbReference type="PROSITE-ProRule" id="PRU00089"/>
    </source>
</evidence>
<dbReference type="Pfam" id="PF00250">
    <property type="entry name" value="Forkhead"/>
    <property type="match status" value="1"/>
</dbReference>
<name>A0A131ZXI6_SARSC</name>
<organism evidence="3 4">
    <name type="scientific">Sarcoptes scabiei</name>
    <name type="common">Itch mite</name>
    <name type="synonym">Acarus scabiei</name>
    <dbReference type="NCBI Taxonomy" id="52283"/>
    <lineage>
        <taxon>Eukaryota</taxon>
        <taxon>Metazoa</taxon>
        <taxon>Ecdysozoa</taxon>
        <taxon>Arthropoda</taxon>
        <taxon>Chelicerata</taxon>
        <taxon>Arachnida</taxon>
        <taxon>Acari</taxon>
        <taxon>Acariformes</taxon>
        <taxon>Sarcoptiformes</taxon>
        <taxon>Astigmata</taxon>
        <taxon>Psoroptidia</taxon>
        <taxon>Sarcoptoidea</taxon>
        <taxon>Sarcoptidae</taxon>
        <taxon>Sarcoptinae</taxon>
        <taxon>Sarcoptes</taxon>
    </lineage>
</organism>
<dbReference type="InterPro" id="IPR047513">
    <property type="entry name" value="FOXJ1"/>
</dbReference>
<reference evidence="3 4" key="1">
    <citation type="journal article" date="2015" name="Parasit. Vectors">
        <title>Draft genome of the scabies mite.</title>
        <authorList>
            <person name="Rider S.D.Jr."/>
            <person name="Morgan M.S."/>
            <person name="Arlian L.G."/>
        </authorList>
    </citation>
    <scope>NUCLEOTIDE SEQUENCE [LARGE SCALE GENOMIC DNA]</scope>
    <source>
        <strain evidence="3">Arlian Lab</strain>
    </source>
</reference>
<dbReference type="Gene3D" id="1.10.10.10">
    <property type="entry name" value="Winged helix-like DNA-binding domain superfamily/Winged helix DNA-binding domain"/>
    <property type="match status" value="1"/>
</dbReference>
<dbReference type="PANTHER" id="PTHR46805">
    <property type="entry name" value="FORKHEAD BOX PROTEIN J1"/>
    <property type="match status" value="1"/>
</dbReference>
<feature type="DNA-binding region" description="Fork-head" evidence="2">
    <location>
        <begin position="106"/>
        <end position="151"/>
    </location>
</feature>
<dbReference type="OrthoDB" id="691130at2759"/>
<dbReference type="PROSITE" id="PS00657">
    <property type="entry name" value="FORK_HEAD_1"/>
    <property type="match status" value="1"/>
</dbReference>
<evidence type="ECO:0000256" key="1">
    <source>
        <dbReference type="ARBA" id="ARBA00023125"/>
    </source>
</evidence>
<dbReference type="EMBL" id="JXLN01005493">
    <property type="protein sequence ID" value="KPM03568.1"/>
    <property type="molecule type" value="Genomic_DNA"/>
</dbReference>
<dbReference type="PANTHER" id="PTHR46805:SF1">
    <property type="entry name" value="FORKHEAD BOX PROTEIN J1"/>
    <property type="match status" value="1"/>
</dbReference>
<dbReference type="VEuPathDB" id="VectorBase:SSCA002276"/>
<accession>A0A131ZXI6</accession>
<gene>
    <name evidence="3" type="ORF">QR98_0020010</name>
</gene>
<evidence type="ECO:0000313" key="3">
    <source>
        <dbReference type="EMBL" id="KPM03568.1"/>
    </source>
</evidence>
<dbReference type="InterPro" id="IPR036390">
    <property type="entry name" value="WH_DNA-bd_sf"/>
</dbReference>
<protein>
    <submittedName>
        <fullName evidence="3">Forkhead domain-containing protein-like protein</fullName>
    </submittedName>
</protein>
<sequence>MSVTASNSLTKNTLIATKTSVATTTSNIIEKKNTIDSSDDNVFNKMSSFETFDSFLNVDDGLTSLSWLQNLNMCMTRLDSPSPISIPSPQSYSSTANEYRINENLKPPYSYATLICMAMRANKNKMTLSSIYKWIKENFLYYRNANPSWQK</sequence>
<comment type="subcellular location">
    <subcellularLocation>
        <location evidence="2">Nucleus</location>
    </subcellularLocation>
</comment>
<comment type="caution">
    <text evidence="3">The sequence shown here is derived from an EMBL/GenBank/DDBJ whole genome shotgun (WGS) entry which is preliminary data.</text>
</comment>
<dbReference type="SMART" id="SM00339">
    <property type="entry name" value="FH"/>
    <property type="match status" value="1"/>
</dbReference>
<dbReference type="InterPro" id="IPR036388">
    <property type="entry name" value="WH-like_DNA-bd_sf"/>
</dbReference>
<dbReference type="InterPro" id="IPR018122">
    <property type="entry name" value="TF_fork_head_CS_1"/>
</dbReference>
<dbReference type="SUPFAM" id="SSF46785">
    <property type="entry name" value="Winged helix' DNA-binding domain"/>
    <property type="match status" value="1"/>
</dbReference>
<proteinExistence type="predicted"/>
<dbReference type="GO" id="GO:0000981">
    <property type="term" value="F:DNA-binding transcription factor activity, RNA polymerase II-specific"/>
    <property type="evidence" value="ECO:0007669"/>
    <property type="project" value="TreeGrafter"/>
</dbReference>
<keyword evidence="2" id="KW-0539">Nucleus</keyword>
<keyword evidence="1 2" id="KW-0238">DNA-binding</keyword>
<dbReference type="AlphaFoldDB" id="A0A131ZXI6"/>
<dbReference type="GO" id="GO:0000978">
    <property type="term" value="F:RNA polymerase II cis-regulatory region sequence-specific DNA binding"/>
    <property type="evidence" value="ECO:0007669"/>
    <property type="project" value="TreeGrafter"/>
</dbReference>
<dbReference type="Proteomes" id="UP000616769">
    <property type="component" value="Unassembled WGS sequence"/>
</dbReference>
<dbReference type="PROSITE" id="PS50039">
    <property type="entry name" value="FORK_HEAD_3"/>
    <property type="match status" value="1"/>
</dbReference>
<dbReference type="InterPro" id="IPR001766">
    <property type="entry name" value="Fork_head_dom"/>
</dbReference>